<evidence type="ECO:0000313" key="2">
    <source>
        <dbReference type="EMBL" id="SVA02984.1"/>
    </source>
</evidence>
<sequence>MEEFLTELERIQSDSPVFFAFTPQDYEKMAYNLQEVRRYILQQKEVIVYYQRVTQPQSWDEKNDSARSRSLEPSEETIVEKQEGRNFSLKKLIPFKPE</sequence>
<proteinExistence type="predicted"/>
<reference evidence="2" key="1">
    <citation type="submission" date="2018-05" db="EMBL/GenBank/DDBJ databases">
        <authorList>
            <person name="Lanie J.A."/>
            <person name="Ng W.-L."/>
            <person name="Kazmierczak K.M."/>
            <person name="Andrzejewski T.M."/>
            <person name="Davidsen T.M."/>
            <person name="Wayne K.J."/>
            <person name="Tettelin H."/>
            <person name="Glass J.I."/>
            <person name="Rusch D."/>
            <person name="Podicherti R."/>
            <person name="Tsui H.-C.T."/>
            <person name="Winkler M.E."/>
        </authorList>
    </citation>
    <scope>NUCLEOTIDE SEQUENCE</scope>
</reference>
<name>A0A381SHN2_9ZZZZ</name>
<dbReference type="EMBL" id="UINC01003062">
    <property type="protein sequence ID" value="SVA02984.1"/>
    <property type="molecule type" value="Genomic_DNA"/>
</dbReference>
<dbReference type="AlphaFoldDB" id="A0A381SHN2"/>
<organism evidence="2">
    <name type="scientific">marine metagenome</name>
    <dbReference type="NCBI Taxonomy" id="408172"/>
    <lineage>
        <taxon>unclassified sequences</taxon>
        <taxon>metagenomes</taxon>
        <taxon>ecological metagenomes</taxon>
    </lineage>
</organism>
<protein>
    <submittedName>
        <fullName evidence="2">Uncharacterized protein</fullName>
    </submittedName>
</protein>
<evidence type="ECO:0000256" key="1">
    <source>
        <dbReference type="SAM" id="MobiDB-lite"/>
    </source>
</evidence>
<accession>A0A381SHN2</accession>
<gene>
    <name evidence="2" type="ORF">METZ01_LOCUS55838</name>
</gene>
<feature type="region of interest" description="Disordered" evidence="1">
    <location>
        <begin position="59"/>
        <end position="80"/>
    </location>
</feature>